<comment type="caution">
    <text evidence="4">The sequence shown here is derived from an EMBL/GenBank/DDBJ whole genome shotgun (WGS) entry which is preliminary data.</text>
</comment>
<dbReference type="PANTHER" id="PTHR23252">
    <property type="entry name" value="INTIMAL THICKNESS RECEPTOR-RELATED"/>
    <property type="match status" value="1"/>
</dbReference>
<protein>
    <submittedName>
        <fullName evidence="4">Rhodopsin-like GPCR transmembrane domain</fullName>
    </submittedName>
</protein>
<feature type="transmembrane region" description="Helical" evidence="2">
    <location>
        <begin position="224"/>
        <end position="245"/>
    </location>
</feature>
<feature type="transmembrane region" description="Helical" evidence="2">
    <location>
        <begin position="198"/>
        <end position="218"/>
    </location>
</feature>
<dbReference type="AlphaFoldDB" id="A0AAW1KKL6"/>
<name>A0AAW1KKL6_POPJA</name>
<dbReference type="PANTHER" id="PTHR23252:SF24">
    <property type="entry name" value="TRANSMEMBRANE PROTEIN 145"/>
    <property type="match status" value="1"/>
</dbReference>
<keyword evidence="5" id="KW-1185">Reference proteome</keyword>
<evidence type="ECO:0000313" key="4">
    <source>
        <dbReference type="EMBL" id="KAK9720842.1"/>
    </source>
</evidence>
<reference evidence="4 5" key="1">
    <citation type="journal article" date="2024" name="BMC Genomics">
        <title>De novo assembly and annotation of Popillia japonica's genome with initial clues to its potential as an invasive pest.</title>
        <authorList>
            <person name="Cucini C."/>
            <person name="Boschi S."/>
            <person name="Funari R."/>
            <person name="Cardaioli E."/>
            <person name="Iannotti N."/>
            <person name="Marturano G."/>
            <person name="Paoli F."/>
            <person name="Bruttini M."/>
            <person name="Carapelli A."/>
            <person name="Frati F."/>
            <person name="Nardi F."/>
        </authorList>
    </citation>
    <scope>NUCLEOTIDE SEQUENCE [LARGE SCALE GENOMIC DNA]</scope>
    <source>
        <strain evidence="4">DMR45628</strain>
    </source>
</reference>
<dbReference type="InterPro" id="IPR019336">
    <property type="entry name" value="GPR180/TMEM145_TM"/>
</dbReference>
<keyword evidence="2 4" id="KW-0812">Transmembrane</keyword>
<feature type="compositionally biased region" description="Polar residues" evidence="1">
    <location>
        <begin position="381"/>
        <end position="395"/>
    </location>
</feature>
<feature type="transmembrane region" description="Helical" evidence="2">
    <location>
        <begin position="168"/>
        <end position="186"/>
    </location>
</feature>
<dbReference type="Pfam" id="PF10192">
    <property type="entry name" value="GPR180-TMEM145_TM"/>
    <property type="match status" value="1"/>
</dbReference>
<gene>
    <name evidence="4" type="ORF">QE152_g21854</name>
</gene>
<dbReference type="GO" id="GO:0019236">
    <property type="term" value="P:response to pheromone"/>
    <property type="evidence" value="ECO:0007669"/>
    <property type="project" value="InterPro"/>
</dbReference>
<evidence type="ECO:0000256" key="1">
    <source>
        <dbReference type="SAM" id="MobiDB-lite"/>
    </source>
</evidence>
<dbReference type="GO" id="GO:0007186">
    <property type="term" value="P:G protein-coupled receptor signaling pathway"/>
    <property type="evidence" value="ECO:0007669"/>
    <property type="project" value="InterPro"/>
</dbReference>
<feature type="transmembrane region" description="Helical" evidence="2">
    <location>
        <begin position="58"/>
        <end position="80"/>
    </location>
</feature>
<sequence length="427" mass="47980">MTNGLPGDYWHEHFSADEFYILPVLTAFSVAYSFLILGIVVCSIELKSRQLLHTTYKLYVVSVFIQFFGIILHSMAYLKYAVNGVGAPSLKMIGAMSMGCSETCFLLLLLLLAKGYTITRGKLSLTGSVKLTIFMCLYSITYIALFIYEAKVFDPGEVLYLYESPAGYGLIVLRIFAWCIFIYSTYPEKSNFYYPFNIFGTLWFIAGPAFILSANTYIDKWIRESVVCAVLLFITFGGHLMFLLLTMPSVANKNFPYHVRTTQIGVMEVAGTSGSSTIEQFSHHVYEPTRTAEQTVIIPLTKRTEELFGGIYTQRLYNSSFRNSNQPVPNAPVPTELDIAMENVLTWSLAKNVSALEFGHNLGNLEHTAGLDSPDFRRRNSASTARESATQSPQRNCDEWVREVPVELFTVSRLVVNKDASVNKSED</sequence>
<dbReference type="Proteomes" id="UP001458880">
    <property type="component" value="Unassembled WGS sequence"/>
</dbReference>
<evidence type="ECO:0000256" key="2">
    <source>
        <dbReference type="SAM" id="Phobius"/>
    </source>
</evidence>
<keyword evidence="2" id="KW-1133">Transmembrane helix</keyword>
<keyword evidence="2" id="KW-0472">Membrane</keyword>
<organism evidence="4 5">
    <name type="scientific">Popillia japonica</name>
    <name type="common">Japanese beetle</name>
    <dbReference type="NCBI Taxonomy" id="7064"/>
    <lineage>
        <taxon>Eukaryota</taxon>
        <taxon>Metazoa</taxon>
        <taxon>Ecdysozoa</taxon>
        <taxon>Arthropoda</taxon>
        <taxon>Hexapoda</taxon>
        <taxon>Insecta</taxon>
        <taxon>Pterygota</taxon>
        <taxon>Neoptera</taxon>
        <taxon>Endopterygota</taxon>
        <taxon>Coleoptera</taxon>
        <taxon>Polyphaga</taxon>
        <taxon>Scarabaeiformia</taxon>
        <taxon>Scarabaeidae</taxon>
        <taxon>Rutelinae</taxon>
        <taxon>Popillia</taxon>
    </lineage>
</organism>
<feature type="region of interest" description="Disordered" evidence="1">
    <location>
        <begin position="367"/>
        <end position="396"/>
    </location>
</feature>
<evidence type="ECO:0000259" key="3">
    <source>
        <dbReference type="Pfam" id="PF10192"/>
    </source>
</evidence>
<feature type="transmembrane region" description="Helical" evidence="2">
    <location>
        <begin position="20"/>
        <end position="46"/>
    </location>
</feature>
<dbReference type="EMBL" id="JASPKY010000206">
    <property type="protein sequence ID" value="KAK9720842.1"/>
    <property type="molecule type" value="Genomic_DNA"/>
</dbReference>
<feature type="domain" description="GPR180/TMEM145 transmembrane" evidence="3">
    <location>
        <begin position="34"/>
        <end position="241"/>
    </location>
</feature>
<accession>A0AAW1KKL6</accession>
<feature type="transmembrane region" description="Helical" evidence="2">
    <location>
        <begin position="125"/>
        <end position="148"/>
    </location>
</feature>
<proteinExistence type="predicted"/>
<evidence type="ECO:0000313" key="5">
    <source>
        <dbReference type="Proteomes" id="UP001458880"/>
    </source>
</evidence>
<dbReference type="InterPro" id="IPR047831">
    <property type="entry name" value="GPR180/TMEM145"/>
</dbReference>
<feature type="transmembrane region" description="Helical" evidence="2">
    <location>
        <begin position="92"/>
        <end position="113"/>
    </location>
</feature>